<dbReference type="Proteomes" id="UP001501391">
    <property type="component" value="Unassembled WGS sequence"/>
</dbReference>
<name>A0ABP5NZF2_9ACTN</name>
<sequence>MPTQNRWRNCAKCQSLFFNGHAGVPGVCPRDGGGHVATGYDFTLTHTEFPFVRVQRDWYTCWYCQVLYYAGHPDRPGRPGEDGACPARPGRGHTHGVARTFRLMTGLGDGSHMQSNWRNCRNCQALFFAGSDRRGSCPSGGSHEGHLDDPDTLDFCLAYPMNPRITVTRVEPVISVLGDSFTPDGQVHISWKIVGENGTLEKRSDTVHCFREGDFRYTFHAQGRWDFLTVRAWDVTSDTPTLVRSVLSPARLDLESAPTRSVADGAHR</sequence>
<proteinExistence type="predicted"/>
<dbReference type="EMBL" id="BAAAOQ010000029">
    <property type="protein sequence ID" value="GAA2203723.1"/>
    <property type="molecule type" value="Genomic_DNA"/>
</dbReference>
<organism evidence="1 2">
    <name type="scientific">Streptomyces bangladeshensis</name>
    <dbReference type="NCBI Taxonomy" id="295352"/>
    <lineage>
        <taxon>Bacteria</taxon>
        <taxon>Bacillati</taxon>
        <taxon>Actinomycetota</taxon>
        <taxon>Actinomycetes</taxon>
        <taxon>Kitasatosporales</taxon>
        <taxon>Streptomycetaceae</taxon>
        <taxon>Streptomyces</taxon>
    </lineage>
</organism>
<reference evidence="2" key="1">
    <citation type="journal article" date="2019" name="Int. J. Syst. Evol. Microbiol.">
        <title>The Global Catalogue of Microorganisms (GCM) 10K type strain sequencing project: providing services to taxonomists for standard genome sequencing and annotation.</title>
        <authorList>
            <consortium name="The Broad Institute Genomics Platform"/>
            <consortium name="The Broad Institute Genome Sequencing Center for Infectious Disease"/>
            <person name="Wu L."/>
            <person name="Ma J."/>
        </authorList>
    </citation>
    <scope>NUCLEOTIDE SEQUENCE [LARGE SCALE GENOMIC DNA]</scope>
    <source>
        <strain evidence="2">JCM 14924</strain>
    </source>
</reference>
<dbReference type="RefSeq" id="WP_143649831.1">
    <property type="nucleotide sequence ID" value="NZ_BAAAOQ010000029.1"/>
</dbReference>
<keyword evidence="2" id="KW-1185">Reference proteome</keyword>
<evidence type="ECO:0000313" key="1">
    <source>
        <dbReference type="EMBL" id="GAA2203723.1"/>
    </source>
</evidence>
<evidence type="ECO:0000313" key="2">
    <source>
        <dbReference type="Proteomes" id="UP001501391"/>
    </source>
</evidence>
<protein>
    <submittedName>
        <fullName evidence="1">Uncharacterized protein</fullName>
    </submittedName>
</protein>
<comment type="caution">
    <text evidence="1">The sequence shown here is derived from an EMBL/GenBank/DDBJ whole genome shotgun (WGS) entry which is preliminary data.</text>
</comment>
<gene>
    <name evidence="1" type="ORF">GCM10009787_68090</name>
</gene>
<accession>A0ABP5NZF2</accession>